<dbReference type="InterPro" id="IPR000772">
    <property type="entry name" value="Ricin_B_lectin"/>
</dbReference>
<evidence type="ECO:0000259" key="2">
    <source>
        <dbReference type="Pfam" id="PF00652"/>
    </source>
</evidence>
<protein>
    <recommendedName>
        <fullName evidence="2">Ricin B lectin domain-containing protein</fullName>
    </recommendedName>
</protein>
<name>A0A5J6HKW0_STRAD</name>
<dbReference type="AlphaFoldDB" id="A0A5J6HKW0"/>
<reference evidence="3 4" key="1">
    <citation type="submission" date="2017-09" db="EMBL/GenBank/DDBJ databases">
        <authorList>
            <person name="Lee N."/>
            <person name="Cho B.-K."/>
        </authorList>
    </citation>
    <scope>NUCLEOTIDE SEQUENCE [LARGE SCALE GENOMIC DNA]</scope>
    <source>
        <strain evidence="3 4">ATCC 12461</strain>
    </source>
</reference>
<organism evidence="3 4">
    <name type="scientific">Streptomyces alboniger</name>
    <dbReference type="NCBI Taxonomy" id="132473"/>
    <lineage>
        <taxon>Bacteria</taxon>
        <taxon>Bacillati</taxon>
        <taxon>Actinomycetota</taxon>
        <taxon>Actinomycetes</taxon>
        <taxon>Kitasatosporales</taxon>
        <taxon>Streptomycetaceae</taxon>
        <taxon>Streptomyces</taxon>
        <taxon>Streptomyces aurantiacus group</taxon>
    </lineage>
</organism>
<evidence type="ECO:0000256" key="1">
    <source>
        <dbReference type="SAM" id="SignalP"/>
    </source>
</evidence>
<feature type="domain" description="Ricin B lectin" evidence="2">
    <location>
        <begin position="34"/>
        <end position="159"/>
    </location>
</feature>
<dbReference type="Gene3D" id="2.80.10.50">
    <property type="match status" value="2"/>
</dbReference>
<accession>A0A5J6HKW0</accession>
<dbReference type="InterPro" id="IPR035992">
    <property type="entry name" value="Ricin_B-like_lectins"/>
</dbReference>
<dbReference type="RefSeq" id="WP_055528101.1">
    <property type="nucleotide sequence ID" value="NZ_LIQN01000053.1"/>
</dbReference>
<dbReference type="EMBL" id="CP023695">
    <property type="protein sequence ID" value="QEV17797.1"/>
    <property type="molecule type" value="Genomic_DNA"/>
</dbReference>
<dbReference type="CDD" id="cd00161">
    <property type="entry name" value="beta-trefoil_Ricin-like"/>
    <property type="match status" value="1"/>
</dbReference>
<proteinExistence type="predicted"/>
<keyword evidence="4" id="KW-1185">Reference proteome</keyword>
<gene>
    <name evidence="3" type="ORF">CP975_10010</name>
</gene>
<feature type="chain" id="PRO_5023818950" description="Ricin B lectin domain-containing protein" evidence="1">
    <location>
        <begin position="25"/>
        <end position="323"/>
    </location>
</feature>
<dbReference type="KEGG" id="salw:CP975_10010"/>
<feature type="signal peptide" evidence="1">
    <location>
        <begin position="1"/>
        <end position="24"/>
    </location>
</feature>
<evidence type="ECO:0000313" key="3">
    <source>
        <dbReference type="EMBL" id="QEV17797.1"/>
    </source>
</evidence>
<sequence length="323" mass="34230">MFVLALVLALASALLPFGGRSAEAAAAALSQRINIAATHTGMCLEVATQESGERVKQRRCAGREGALWYLKESSAHSGAVHIVSGLSGKCMAVENSSADSGAAIVQADCGDRPGMSFLFENHGDAALIQPMTASPRKCLEVTGSATADGTALRQWTCDKQPGANFTQGTFRGLQEGWVKLRPAGAPDKCLTEGRAGILSVPVAVQRSCGQATTPRTYLIPQGNGLFKIQWHSTQAGIRCLMVFPISTVPDLLETTTDCAGANAFYIEAVETPVPNTYRIHTLYTPERKFCVGITNSATTEGAAAKQEPCTADRTDQVFFIDAE</sequence>
<dbReference type="SUPFAM" id="SSF50370">
    <property type="entry name" value="Ricin B-like lectins"/>
    <property type="match status" value="2"/>
</dbReference>
<dbReference type="PROSITE" id="PS50231">
    <property type="entry name" value="RICIN_B_LECTIN"/>
    <property type="match status" value="1"/>
</dbReference>
<dbReference type="Pfam" id="PF00652">
    <property type="entry name" value="Ricin_B_lectin"/>
    <property type="match status" value="1"/>
</dbReference>
<evidence type="ECO:0000313" key="4">
    <source>
        <dbReference type="Proteomes" id="UP000326553"/>
    </source>
</evidence>
<dbReference type="Proteomes" id="UP000326553">
    <property type="component" value="Chromosome"/>
</dbReference>
<keyword evidence="1" id="KW-0732">Signal</keyword>